<protein>
    <submittedName>
        <fullName evidence="1">Uncharacterized protein</fullName>
    </submittedName>
</protein>
<evidence type="ECO:0000313" key="2">
    <source>
        <dbReference type="Proteomes" id="UP000053676"/>
    </source>
</evidence>
<organism evidence="1 2">
    <name type="scientific">Necator americanus</name>
    <name type="common">Human hookworm</name>
    <dbReference type="NCBI Taxonomy" id="51031"/>
    <lineage>
        <taxon>Eukaryota</taxon>
        <taxon>Metazoa</taxon>
        <taxon>Ecdysozoa</taxon>
        <taxon>Nematoda</taxon>
        <taxon>Chromadorea</taxon>
        <taxon>Rhabditida</taxon>
        <taxon>Rhabditina</taxon>
        <taxon>Rhabditomorpha</taxon>
        <taxon>Strongyloidea</taxon>
        <taxon>Ancylostomatidae</taxon>
        <taxon>Bunostominae</taxon>
        <taxon>Necator</taxon>
    </lineage>
</organism>
<sequence length="73" mass="8128">MTRPRALGVSLNVARSREQLSSIVATLLRQVEMSTKLVRPAARAPNPANPARQLVDFVPEQVLMGYLDVHKMM</sequence>
<dbReference type="AlphaFoldDB" id="W2SV53"/>
<proteinExistence type="predicted"/>
<accession>W2SV53</accession>
<gene>
    <name evidence="1" type="ORF">NECAME_18282</name>
</gene>
<reference evidence="2" key="1">
    <citation type="journal article" date="2014" name="Nat. Genet.">
        <title>Genome of the human hookworm Necator americanus.</title>
        <authorList>
            <person name="Tang Y.T."/>
            <person name="Gao X."/>
            <person name="Rosa B.A."/>
            <person name="Abubucker S."/>
            <person name="Hallsworth-Pepin K."/>
            <person name="Martin J."/>
            <person name="Tyagi R."/>
            <person name="Heizer E."/>
            <person name="Zhang X."/>
            <person name="Bhonagiri-Palsikar V."/>
            <person name="Minx P."/>
            <person name="Warren W.C."/>
            <person name="Wang Q."/>
            <person name="Zhan B."/>
            <person name="Hotez P.J."/>
            <person name="Sternberg P.W."/>
            <person name="Dougall A."/>
            <person name="Gaze S.T."/>
            <person name="Mulvenna J."/>
            <person name="Sotillo J."/>
            <person name="Ranganathan S."/>
            <person name="Rabelo E.M."/>
            <person name="Wilson R.K."/>
            <person name="Felgner P.L."/>
            <person name="Bethony J."/>
            <person name="Hawdon J.M."/>
            <person name="Gasser R.B."/>
            <person name="Loukas A."/>
            <person name="Mitreva M."/>
        </authorList>
    </citation>
    <scope>NUCLEOTIDE SEQUENCE [LARGE SCALE GENOMIC DNA]</scope>
</reference>
<name>W2SV53_NECAM</name>
<keyword evidence="2" id="KW-1185">Reference proteome</keyword>
<dbReference type="KEGG" id="nai:NECAME_18282"/>
<evidence type="ECO:0000313" key="1">
    <source>
        <dbReference type="EMBL" id="ETN73515.1"/>
    </source>
</evidence>
<dbReference type="EMBL" id="KI660532">
    <property type="protein sequence ID" value="ETN73515.1"/>
    <property type="molecule type" value="Genomic_DNA"/>
</dbReference>
<dbReference type="Proteomes" id="UP000053676">
    <property type="component" value="Unassembled WGS sequence"/>
</dbReference>